<organism evidence="2 3">
    <name type="scientific">Olleya aquimaris</name>
    <dbReference type="NCBI Taxonomy" id="639310"/>
    <lineage>
        <taxon>Bacteria</taxon>
        <taxon>Pseudomonadati</taxon>
        <taxon>Bacteroidota</taxon>
        <taxon>Flavobacteriia</taxon>
        <taxon>Flavobacteriales</taxon>
        <taxon>Flavobacteriaceae</taxon>
    </lineage>
</organism>
<keyword evidence="1" id="KW-0812">Transmembrane</keyword>
<evidence type="ECO:0000313" key="3">
    <source>
        <dbReference type="Proteomes" id="UP000248703"/>
    </source>
</evidence>
<gene>
    <name evidence="2" type="ORF">LY08_01640</name>
</gene>
<evidence type="ECO:0000313" key="2">
    <source>
        <dbReference type="EMBL" id="RAJ14465.1"/>
    </source>
</evidence>
<dbReference type="AlphaFoldDB" id="A0A327REA0"/>
<keyword evidence="1" id="KW-1133">Transmembrane helix</keyword>
<keyword evidence="1" id="KW-0472">Membrane</keyword>
<reference evidence="2 3" key="1">
    <citation type="submission" date="2018-06" db="EMBL/GenBank/DDBJ databases">
        <title>Genomic Encyclopedia of Archaeal and Bacterial Type Strains, Phase II (KMG-II): from individual species to whole genera.</title>
        <authorList>
            <person name="Goeker M."/>
        </authorList>
    </citation>
    <scope>NUCLEOTIDE SEQUENCE [LARGE SCALE GENOMIC DNA]</scope>
    <source>
        <strain evidence="2 3">DSM 24464</strain>
    </source>
</reference>
<comment type="caution">
    <text evidence="2">The sequence shown here is derived from an EMBL/GenBank/DDBJ whole genome shotgun (WGS) entry which is preliminary data.</text>
</comment>
<name>A0A327REA0_9FLAO</name>
<protein>
    <submittedName>
        <fullName evidence="2">Uncharacterized protein</fullName>
    </submittedName>
</protein>
<accession>A0A327REA0</accession>
<keyword evidence="3" id="KW-1185">Reference proteome</keyword>
<feature type="transmembrane region" description="Helical" evidence="1">
    <location>
        <begin position="23"/>
        <end position="40"/>
    </location>
</feature>
<sequence length="179" mass="20906">MRFEGKIYIPNKSFLNLSDSQKWYWSGLILLIIFCFLAIVNQDNWKNDLLDTIFKVCCFISLGIFALGKLGAIGSSEKLNGKLDGTIKINTEFIEIKSERYNIKDIKMLNLTLKDFWDKYEHPGPNYVGPWYMAGINNKIEFKYLNKNVSTQFRIDLEEDFINLKNIKKELKNTIDNNV</sequence>
<dbReference type="EMBL" id="QLLO01000005">
    <property type="protein sequence ID" value="RAJ14465.1"/>
    <property type="molecule type" value="Genomic_DNA"/>
</dbReference>
<feature type="transmembrane region" description="Helical" evidence="1">
    <location>
        <begin position="52"/>
        <end position="72"/>
    </location>
</feature>
<dbReference type="Proteomes" id="UP000248703">
    <property type="component" value="Unassembled WGS sequence"/>
</dbReference>
<proteinExistence type="predicted"/>
<evidence type="ECO:0000256" key="1">
    <source>
        <dbReference type="SAM" id="Phobius"/>
    </source>
</evidence>